<evidence type="ECO:0000313" key="3">
    <source>
        <dbReference type="EMBL" id="STC68543.1"/>
    </source>
</evidence>
<organism evidence="3 4">
    <name type="scientific">Corynebacterium pilosum</name>
    <dbReference type="NCBI Taxonomy" id="35756"/>
    <lineage>
        <taxon>Bacteria</taxon>
        <taxon>Bacillati</taxon>
        <taxon>Actinomycetota</taxon>
        <taxon>Actinomycetes</taxon>
        <taxon>Mycobacteriales</taxon>
        <taxon>Corynebacteriaceae</taxon>
        <taxon>Corynebacterium</taxon>
    </lineage>
</organism>
<evidence type="ECO:0000313" key="4">
    <source>
        <dbReference type="Proteomes" id="UP000254467"/>
    </source>
</evidence>
<name>A0A376CJR6_9CORY</name>
<protein>
    <recommendedName>
        <fullName evidence="5">Secreted protein</fullName>
    </recommendedName>
</protein>
<evidence type="ECO:0008006" key="5">
    <source>
        <dbReference type="Google" id="ProtNLM"/>
    </source>
</evidence>
<dbReference type="Proteomes" id="UP000254467">
    <property type="component" value="Unassembled WGS sequence"/>
</dbReference>
<evidence type="ECO:0000256" key="1">
    <source>
        <dbReference type="SAM" id="MobiDB-lite"/>
    </source>
</evidence>
<feature type="signal peptide" evidence="2">
    <location>
        <begin position="1"/>
        <end position="26"/>
    </location>
</feature>
<reference evidence="3 4" key="1">
    <citation type="submission" date="2018-06" db="EMBL/GenBank/DDBJ databases">
        <authorList>
            <consortium name="Pathogen Informatics"/>
            <person name="Doyle S."/>
        </authorList>
    </citation>
    <scope>NUCLEOTIDE SEQUENCE [LARGE SCALE GENOMIC DNA]</scope>
    <source>
        <strain evidence="3 4">NCTC11862</strain>
    </source>
</reference>
<feature type="compositionally biased region" description="Low complexity" evidence="1">
    <location>
        <begin position="160"/>
        <end position="172"/>
    </location>
</feature>
<keyword evidence="2" id="KW-0732">Signal</keyword>
<dbReference type="EMBL" id="UFXQ01000001">
    <property type="protein sequence ID" value="STC68543.1"/>
    <property type="molecule type" value="Genomic_DNA"/>
</dbReference>
<evidence type="ECO:0000256" key="2">
    <source>
        <dbReference type="SAM" id="SignalP"/>
    </source>
</evidence>
<dbReference type="AlphaFoldDB" id="A0A376CJR6"/>
<keyword evidence="4" id="KW-1185">Reference proteome</keyword>
<sequence length="197" mass="20870">MNRKLISGIAASALALGILGVPAAYAYEPGNEPVTEEEIAQGLEEISFESSDGTYVLPGQTIELTADAVGEGIQIRNAYIETAPGETSVKWNVKRSVNDEGLPVLSITAPAAPEEQSGAIQEYGEYKVHVRTSNWNSYYFTINFAPELPEVEEPAEEPGVEPGVNLSSGSSTLLPTLSSKLEGLLPSLGSSSITLDQ</sequence>
<feature type="region of interest" description="Disordered" evidence="1">
    <location>
        <begin position="152"/>
        <end position="172"/>
    </location>
</feature>
<dbReference type="RefSeq" id="WP_018580721.1">
    <property type="nucleotide sequence ID" value="NZ_UFXQ01000001.1"/>
</dbReference>
<feature type="chain" id="PRO_5016870007" description="Secreted protein" evidence="2">
    <location>
        <begin position="27"/>
        <end position="197"/>
    </location>
</feature>
<gene>
    <name evidence="3" type="ORF">NCTC11862_00302</name>
</gene>
<proteinExistence type="predicted"/>
<accession>A0A376CJR6</accession>